<proteinExistence type="predicted"/>
<dbReference type="InterPro" id="IPR010401">
    <property type="entry name" value="AGL/Gdb1"/>
</dbReference>
<accession>A0A538UAY6</accession>
<dbReference type="AlphaFoldDB" id="A0A538UAY6"/>
<organism evidence="4 5">
    <name type="scientific">Eiseniibacteriota bacterium</name>
    <dbReference type="NCBI Taxonomy" id="2212470"/>
    <lineage>
        <taxon>Bacteria</taxon>
        <taxon>Candidatus Eiseniibacteriota</taxon>
    </lineage>
</organism>
<feature type="domain" description="Glycogen debranching enzyme bacterial and archaeal type N-terminal" evidence="3">
    <location>
        <begin position="12"/>
        <end position="229"/>
    </location>
</feature>
<dbReference type="Pfam" id="PF12439">
    <property type="entry name" value="GDE_N"/>
    <property type="match status" value="1"/>
</dbReference>
<dbReference type="EMBL" id="VBPB01000085">
    <property type="protein sequence ID" value="TMQ73010.1"/>
    <property type="molecule type" value="Genomic_DNA"/>
</dbReference>
<dbReference type="Proteomes" id="UP000319771">
    <property type="component" value="Unassembled WGS sequence"/>
</dbReference>
<feature type="region of interest" description="Disordered" evidence="1">
    <location>
        <begin position="648"/>
        <end position="672"/>
    </location>
</feature>
<evidence type="ECO:0000256" key="1">
    <source>
        <dbReference type="SAM" id="MobiDB-lite"/>
    </source>
</evidence>
<evidence type="ECO:0000259" key="3">
    <source>
        <dbReference type="Pfam" id="PF12439"/>
    </source>
</evidence>
<name>A0A538UAY6_UNCEI</name>
<dbReference type="SUPFAM" id="SSF48208">
    <property type="entry name" value="Six-hairpin glycosidases"/>
    <property type="match status" value="1"/>
</dbReference>
<comment type="caution">
    <text evidence="4">The sequence shown here is derived from an EMBL/GenBank/DDBJ whole genome shotgun (WGS) entry which is preliminary data.</text>
</comment>
<dbReference type="InterPro" id="IPR024742">
    <property type="entry name" value="Glycogen_debranch_N"/>
</dbReference>
<dbReference type="InterPro" id="IPR012341">
    <property type="entry name" value="6hp_glycosidase-like_sf"/>
</dbReference>
<dbReference type="InterPro" id="IPR032790">
    <property type="entry name" value="GDE_C"/>
</dbReference>
<evidence type="ECO:0000259" key="2">
    <source>
        <dbReference type="Pfam" id="PF06202"/>
    </source>
</evidence>
<dbReference type="Pfam" id="PF06202">
    <property type="entry name" value="GDE_C"/>
    <property type="match status" value="1"/>
</dbReference>
<gene>
    <name evidence="4" type="ORF">E6K81_05895</name>
</gene>
<dbReference type="GO" id="GO:0004134">
    <property type="term" value="F:4-alpha-glucanotransferase activity"/>
    <property type="evidence" value="ECO:0007669"/>
    <property type="project" value="InterPro"/>
</dbReference>
<reference evidence="4 5" key="1">
    <citation type="journal article" date="2019" name="Nat. Microbiol.">
        <title>Mediterranean grassland soil C-N compound turnover is dependent on rainfall and depth, and is mediated by genomically divergent microorganisms.</title>
        <authorList>
            <person name="Diamond S."/>
            <person name="Andeer P.F."/>
            <person name="Li Z."/>
            <person name="Crits-Christoph A."/>
            <person name="Burstein D."/>
            <person name="Anantharaman K."/>
            <person name="Lane K.R."/>
            <person name="Thomas B.C."/>
            <person name="Pan C."/>
            <person name="Northen T.R."/>
            <person name="Banfield J.F."/>
        </authorList>
    </citation>
    <scope>NUCLEOTIDE SEQUENCE [LARGE SCALE GENOMIC DNA]</scope>
    <source>
        <strain evidence="4">WS_11</strain>
    </source>
</reference>
<evidence type="ECO:0000313" key="4">
    <source>
        <dbReference type="EMBL" id="TMQ73010.1"/>
    </source>
</evidence>
<sequence>MTTSDAPRDEHHEWLEADGLGGFASGTATGIRTRRYHAWLLAAAGVPTRRFALVQGCEAWAETDAGRFALTSQRYQPGVVHPDGVTRIERFTAEPWPTWTLRLPGGVRIAHELFVRRGLPLVVASWRRLSGPKPVRLAVRPLFSGRDPHALHHENPAFRFAPEPRDGRLVWRPYEGLPEVAMATNGRYQHAPEWYRRFLYTEERARGLDEDEDLASPGLIHWDLSSGEALCVLAAHDAATAAAMTGAAPVSLVRRLRAAERRRRRGAARLERAADDYLVRRGTGLTVVAGYPWFGDWGRDTFIALRGLCLATGRLEAARSILSAWSGTVSEGMVPNRFADHDDAPEFNSVDASLWFVIAVHESLAAATAAGRPVASRERTRLLDAVEAILAGYTNGTRYGIHLDDDGLLAAGEAGVQLTWMDATVGGRAVTPRIGKPVEVQALWLNALRLSAGASVQRRRQFESGRESFRRRFWDEARGGLYDVVDVDHRPGAVDATVRPNQIFAVGGLPHPLIDGTQARAVTDLVERRLWTPLGLRSLAPDEPGYALRYEGGEVERNQAYHQGTVWPWLAGPFVEAWVRVRGGGREAKQVARTRFLEPLLRHLDGAGVGHLPEIADAEPPHTPRGCPFQAWSVGEALRLDRVVLAEPRGGVSDPPGRTPIDRATAGMASSS</sequence>
<protein>
    <submittedName>
        <fullName evidence="4">Glycogen debranching protein</fullName>
    </submittedName>
</protein>
<dbReference type="PANTHER" id="PTHR10569:SF2">
    <property type="entry name" value="GLYCOGEN DEBRANCHING ENZYME"/>
    <property type="match status" value="1"/>
</dbReference>
<dbReference type="Gene3D" id="1.50.10.10">
    <property type="match status" value="1"/>
</dbReference>
<evidence type="ECO:0000313" key="5">
    <source>
        <dbReference type="Proteomes" id="UP000319771"/>
    </source>
</evidence>
<dbReference type="PANTHER" id="PTHR10569">
    <property type="entry name" value="GLYCOGEN DEBRANCHING ENZYME"/>
    <property type="match status" value="1"/>
</dbReference>
<dbReference type="GO" id="GO:0005980">
    <property type="term" value="P:glycogen catabolic process"/>
    <property type="evidence" value="ECO:0007669"/>
    <property type="project" value="InterPro"/>
</dbReference>
<feature type="domain" description="Glycogen debranching enzyme C-terminal" evidence="2">
    <location>
        <begin position="273"/>
        <end position="639"/>
    </location>
</feature>
<dbReference type="GO" id="GO:0004135">
    <property type="term" value="F:amylo-alpha-1,6-glucosidase activity"/>
    <property type="evidence" value="ECO:0007669"/>
    <property type="project" value="InterPro"/>
</dbReference>
<dbReference type="InterPro" id="IPR008928">
    <property type="entry name" value="6-hairpin_glycosidase_sf"/>
</dbReference>